<sequence>MTVPSKEATYTISANEQILAQSSYSNTNSLVLLTFIKRLITMGWTCVGSSNGTSCNTVDGASHSSLLLTLSDLVYNTAGNPHTWIVLENTLHGTLGAGNPQLLIDLSNNNGGHSYVYHYISPTGIFTNGNVTDAPTALDSIESSPFYDANNNQRPLHLSLDAPSNVNGRLNVISSNDGYSTYAILCASGKVMGIWGLCRAVNVSGSAWATPWVIMQIGPLYYNIDSFPTPNISNIKFKTAIGASTASVTLGVITENICYIGDTNRYLVNYQTSYDQETSEFPFCQIGLWATASPYIGRKGTIRDLYLSTYNIQPGMTYPDDGSKQWAQFGDFVFPWDGTNTVKML</sequence>
<reference evidence="1" key="1">
    <citation type="submission" date="2020-05" db="EMBL/GenBank/DDBJ databases">
        <authorList>
            <person name="Chiriac C."/>
            <person name="Salcher M."/>
            <person name="Ghai R."/>
            <person name="Kavagutti S V."/>
        </authorList>
    </citation>
    <scope>NUCLEOTIDE SEQUENCE</scope>
</reference>
<name>A0A6J5RX10_9CAUD</name>
<gene>
    <name evidence="1" type="ORF">UFOVP1290_64</name>
</gene>
<accession>A0A6J5RX10</accession>
<dbReference type="EMBL" id="LR797252">
    <property type="protein sequence ID" value="CAB4196544.1"/>
    <property type="molecule type" value="Genomic_DNA"/>
</dbReference>
<organism evidence="1">
    <name type="scientific">uncultured Caudovirales phage</name>
    <dbReference type="NCBI Taxonomy" id="2100421"/>
    <lineage>
        <taxon>Viruses</taxon>
        <taxon>Duplodnaviria</taxon>
        <taxon>Heunggongvirae</taxon>
        <taxon>Uroviricota</taxon>
        <taxon>Caudoviricetes</taxon>
        <taxon>Peduoviridae</taxon>
        <taxon>Maltschvirus</taxon>
        <taxon>Maltschvirus maltsch</taxon>
    </lineage>
</organism>
<protein>
    <submittedName>
        <fullName evidence="1">Uncharacterized protein</fullName>
    </submittedName>
</protein>
<proteinExistence type="predicted"/>
<evidence type="ECO:0000313" key="1">
    <source>
        <dbReference type="EMBL" id="CAB4196544.1"/>
    </source>
</evidence>